<keyword evidence="2" id="KW-1185">Reference proteome</keyword>
<feature type="non-terminal residue" evidence="1">
    <location>
        <position position="91"/>
    </location>
</feature>
<dbReference type="Proteomes" id="UP000595437">
    <property type="component" value="Chromosome 3"/>
</dbReference>
<proteinExistence type="predicted"/>
<organism evidence="1 2">
    <name type="scientific">Caligus rogercresseyi</name>
    <name type="common">Sea louse</name>
    <dbReference type="NCBI Taxonomy" id="217165"/>
    <lineage>
        <taxon>Eukaryota</taxon>
        <taxon>Metazoa</taxon>
        <taxon>Ecdysozoa</taxon>
        <taxon>Arthropoda</taxon>
        <taxon>Crustacea</taxon>
        <taxon>Multicrustacea</taxon>
        <taxon>Hexanauplia</taxon>
        <taxon>Copepoda</taxon>
        <taxon>Siphonostomatoida</taxon>
        <taxon>Caligidae</taxon>
        <taxon>Caligus</taxon>
    </lineage>
</organism>
<reference evidence="2" key="1">
    <citation type="submission" date="2021-01" db="EMBL/GenBank/DDBJ databases">
        <title>Caligus Genome Assembly.</title>
        <authorList>
            <person name="Gallardo-Escarate C."/>
        </authorList>
    </citation>
    <scope>NUCLEOTIDE SEQUENCE [LARGE SCALE GENOMIC DNA]</scope>
</reference>
<name>A0A7T8HMA4_CALRO</name>
<protein>
    <submittedName>
        <fullName evidence="1">Uncharacterized protein</fullName>
    </submittedName>
</protein>
<sequence length="91" mass="10583">MGTLLTNQKLEKFSPLLASMQRILWKAKPVYHSDTSVDIIHQNRNVKPLLIDWRPLSFRRTALLNGIFTFHDLRSDSTFGGGRFRFPLQNL</sequence>
<dbReference type="EMBL" id="CP045892">
    <property type="protein sequence ID" value="QQP52608.1"/>
    <property type="molecule type" value="Genomic_DNA"/>
</dbReference>
<accession>A0A7T8HMA4</accession>
<dbReference type="AlphaFoldDB" id="A0A7T8HMA4"/>
<evidence type="ECO:0000313" key="2">
    <source>
        <dbReference type="Proteomes" id="UP000595437"/>
    </source>
</evidence>
<evidence type="ECO:0000313" key="1">
    <source>
        <dbReference type="EMBL" id="QQP52608.1"/>
    </source>
</evidence>
<gene>
    <name evidence="1" type="ORF">FKW44_004808</name>
</gene>